<sequence length="177" mass="20280">MLENDRRPCIRVIGRAPNRWRPVPKCWYPSKLPFDIFSKIFAISQNQSIVIKNANRRHVTLACIVGENYQLIFDGFITDEKYRFLNVANNQAVSLTLQIDDRIGATRTDYDKHIINTQRFTNADGRSTPKRNNGEPPRTKSDLRLRQAFCGSIPDDRLAAKRIININLKAASFCSKG</sequence>
<proteinExistence type="predicted"/>
<reference evidence="3" key="1">
    <citation type="submission" date="2022-11" db="UniProtKB">
        <authorList>
            <consortium name="WormBaseParasite"/>
        </authorList>
    </citation>
    <scope>IDENTIFICATION</scope>
</reference>
<evidence type="ECO:0000256" key="1">
    <source>
        <dbReference type="SAM" id="MobiDB-lite"/>
    </source>
</evidence>
<organism evidence="2 3">
    <name type="scientific">Romanomermis culicivorax</name>
    <name type="common">Nematode worm</name>
    <dbReference type="NCBI Taxonomy" id="13658"/>
    <lineage>
        <taxon>Eukaryota</taxon>
        <taxon>Metazoa</taxon>
        <taxon>Ecdysozoa</taxon>
        <taxon>Nematoda</taxon>
        <taxon>Enoplea</taxon>
        <taxon>Dorylaimia</taxon>
        <taxon>Mermithida</taxon>
        <taxon>Mermithoidea</taxon>
        <taxon>Mermithidae</taxon>
        <taxon>Romanomermis</taxon>
    </lineage>
</organism>
<dbReference type="WBParaSite" id="nRc.2.0.1.t25757-RA">
    <property type="protein sequence ID" value="nRc.2.0.1.t25757-RA"/>
    <property type="gene ID" value="nRc.2.0.1.g25757"/>
</dbReference>
<feature type="region of interest" description="Disordered" evidence="1">
    <location>
        <begin position="121"/>
        <end position="141"/>
    </location>
</feature>
<name>A0A915JI46_ROMCU</name>
<evidence type="ECO:0000313" key="3">
    <source>
        <dbReference type="WBParaSite" id="nRc.2.0.1.t25757-RA"/>
    </source>
</evidence>
<protein>
    <submittedName>
        <fullName evidence="3">Uncharacterized protein</fullName>
    </submittedName>
</protein>
<accession>A0A915JI46</accession>
<dbReference type="Proteomes" id="UP000887565">
    <property type="component" value="Unplaced"/>
</dbReference>
<evidence type="ECO:0000313" key="2">
    <source>
        <dbReference type="Proteomes" id="UP000887565"/>
    </source>
</evidence>
<dbReference type="AlphaFoldDB" id="A0A915JI46"/>
<keyword evidence="2" id="KW-1185">Reference proteome</keyword>